<dbReference type="InterPro" id="IPR000477">
    <property type="entry name" value="RT_dom"/>
</dbReference>
<dbReference type="SUPFAM" id="SSF56672">
    <property type="entry name" value="DNA/RNA polymerases"/>
    <property type="match status" value="1"/>
</dbReference>
<gene>
    <name evidence="2" type="ORF">Ddye_014513</name>
</gene>
<dbReference type="AlphaFoldDB" id="A0AAE0CKM7"/>
<evidence type="ECO:0000313" key="3">
    <source>
        <dbReference type="Proteomes" id="UP001280121"/>
    </source>
</evidence>
<feature type="domain" description="Reverse transcriptase" evidence="1">
    <location>
        <begin position="7"/>
        <end position="145"/>
    </location>
</feature>
<organism evidence="2 3">
    <name type="scientific">Dipteronia dyeriana</name>
    <dbReference type="NCBI Taxonomy" id="168575"/>
    <lineage>
        <taxon>Eukaryota</taxon>
        <taxon>Viridiplantae</taxon>
        <taxon>Streptophyta</taxon>
        <taxon>Embryophyta</taxon>
        <taxon>Tracheophyta</taxon>
        <taxon>Spermatophyta</taxon>
        <taxon>Magnoliopsida</taxon>
        <taxon>eudicotyledons</taxon>
        <taxon>Gunneridae</taxon>
        <taxon>Pentapetalae</taxon>
        <taxon>rosids</taxon>
        <taxon>malvids</taxon>
        <taxon>Sapindales</taxon>
        <taxon>Sapindaceae</taxon>
        <taxon>Hippocastanoideae</taxon>
        <taxon>Acereae</taxon>
        <taxon>Dipteronia</taxon>
    </lineage>
</organism>
<dbReference type="PANTHER" id="PTHR19446">
    <property type="entry name" value="REVERSE TRANSCRIPTASES"/>
    <property type="match status" value="1"/>
</dbReference>
<dbReference type="Proteomes" id="UP001280121">
    <property type="component" value="Unassembled WGS sequence"/>
</dbReference>
<proteinExistence type="predicted"/>
<protein>
    <recommendedName>
        <fullName evidence="1">Reverse transcriptase domain-containing protein</fullName>
    </recommendedName>
</protein>
<reference evidence="2" key="1">
    <citation type="journal article" date="2023" name="Plant J.">
        <title>Genome sequences and population genomics provide insights into the demographic history, inbreeding, and mutation load of two 'living fossil' tree species of Dipteronia.</title>
        <authorList>
            <person name="Feng Y."/>
            <person name="Comes H.P."/>
            <person name="Chen J."/>
            <person name="Zhu S."/>
            <person name="Lu R."/>
            <person name="Zhang X."/>
            <person name="Li P."/>
            <person name="Qiu J."/>
            <person name="Olsen K.M."/>
            <person name="Qiu Y."/>
        </authorList>
    </citation>
    <scope>NUCLEOTIDE SEQUENCE</scope>
    <source>
        <strain evidence="2">KIB01</strain>
    </source>
</reference>
<dbReference type="Pfam" id="PF00078">
    <property type="entry name" value="RVT_1"/>
    <property type="match status" value="1"/>
</dbReference>
<evidence type="ECO:0000259" key="1">
    <source>
        <dbReference type="PROSITE" id="PS50878"/>
    </source>
</evidence>
<dbReference type="EMBL" id="JANJYI010000004">
    <property type="protein sequence ID" value="KAK2654657.1"/>
    <property type="molecule type" value="Genomic_DNA"/>
</dbReference>
<dbReference type="InterPro" id="IPR043502">
    <property type="entry name" value="DNA/RNA_pol_sf"/>
</dbReference>
<evidence type="ECO:0000313" key="2">
    <source>
        <dbReference type="EMBL" id="KAK2654657.1"/>
    </source>
</evidence>
<name>A0AAE0CKM7_9ROSI</name>
<accession>A0AAE0CKM7</accession>
<sequence length="145" mass="16842">MVLAVQEFFHTRVIFPGLNSSFIGLFPKQKDSILIAQFRPIVLSNFLFKISSKILADRLAQIVARIVFPHQFGCIRDRHIVNVLHKKCYGDNLAMKIDIRKAFDTLDWYFLHRVLQAFGFSPVFMDWIDCILRSSRLSVLINESP</sequence>
<keyword evidence="3" id="KW-1185">Reference proteome</keyword>
<comment type="caution">
    <text evidence="2">The sequence shown here is derived from an EMBL/GenBank/DDBJ whole genome shotgun (WGS) entry which is preliminary data.</text>
</comment>
<dbReference type="PROSITE" id="PS50878">
    <property type="entry name" value="RT_POL"/>
    <property type="match status" value="1"/>
</dbReference>